<keyword evidence="3" id="KW-1185">Reference proteome</keyword>
<accession>A0A3E0U1H5</accession>
<sequence length="598" mass="65557">MSKVIRWQGLIAFVVILALILGSVVLFAGPIAKMAIERFGGNYTGAEVNVGRVDVNFAPFGVEIWQLQATDPKAPEQNMVAFEHADASVDLWPFLFGKTIVENVEVKALRFNTARQSAGRVYRAPDESAIGNMTEQWQGDIQANLPDPNELLAQSNLLTVQRAKALEATYQQEKDLVERTKAKLPTKETLKDYQARVKALGDVKVKSLADIEKIKADFDKLKADFKQEREKIKRAKADVIAAKNTLSEQVVALKNAPSEDWQNISQQYQLQTLEAEDFAHLLFGEKAREYYQWADIVFAHVKPLLANKGDGEKVASEQTALAKEQGRFVHFEEDSPLPNFWLKQGSVEVVAGDARYQAKLSDITMQHWLIDKASDIKIAADGIQGQGELDAALDFSLDASQQLTSQGNWQLAKLPLNNIGLQETDNLTLQLVSALLSVVGNMSVNNGELALTSDFDLASSQFDGSADSKIANVVLDALKANQALGLTVNANGNWLSPDWGVSSDLDNILGNALAQQVETKLAGFKSELQAGLNDKMAGSLSLGEGQLGELLDFEALLSDSDKAFENLANNDVVKQQRKKLEDKAKDKIKDKLGKLFGG</sequence>
<reference evidence="3" key="1">
    <citation type="submission" date="2018-08" db="EMBL/GenBank/DDBJ databases">
        <title>Thalassotalea euphylliae genome.</title>
        <authorList>
            <person name="Summers S."/>
            <person name="Rice S.A."/>
            <person name="Freckelton M.L."/>
            <person name="Nedved B.T."/>
            <person name="Hadfield M.G."/>
        </authorList>
    </citation>
    <scope>NUCLEOTIDE SEQUENCE [LARGE SCALE GENOMIC DNA]</scope>
    <source>
        <strain evidence="3">H3</strain>
    </source>
</reference>
<dbReference type="AlphaFoldDB" id="A0A3E0U1H5"/>
<dbReference type="Proteomes" id="UP000256899">
    <property type="component" value="Unassembled WGS sequence"/>
</dbReference>
<dbReference type="NCBIfam" id="TIGR03545">
    <property type="entry name" value="TIGR03545 family protein"/>
    <property type="match status" value="1"/>
</dbReference>
<dbReference type="RefSeq" id="WP_116014923.1">
    <property type="nucleotide sequence ID" value="NZ_QUOT01000001.1"/>
</dbReference>
<name>A0A3E0U1H5_9GAMM</name>
<proteinExistence type="predicted"/>
<dbReference type="InterPro" id="IPR019934">
    <property type="entry name" value="CHP03545"/>
</dbReference>
<evidence type="ECO:0000313" key="3">
    <source>
        <dbReference type="Proteomes" id="UP000256899"/>
    </source>
</evidence>
<protein>
    <submittedName>
        <fullName evidence="2">TIGR03545 family protein</fullName>
    </submittedName>
</protein>
<comment type="caution">
    <text evidence="2">The sequence shown here is derived from an EMBL/GenBank/DDBJ whole genome shotgun (WGS) entry which is preliminary data.</text>
</comment>
<gene>
    <name evidence="2" type="ORF">DXX94_07545</name>
</gene>
<dbReference type="EMBL" id="QUOT01000001">
    <property type="protein sequence ID" value="REL30574.1"/>
    <property type="molecule type" value="Genomic_DNA"/>
</dbReference>
<evidence type="ECO:0000256" key="1">
    <source>
        <dbReference type="SAM" id="Coils"/>
    </source>
</evidence>
<keyword evidence="1" id="KW-0175">Coiled coil</keyword>
<evidence type="ECO:0000313" key="2">
    <source>
        <dbReference type="EMBL" id="REL30574.1"/>
    </source>
</evidence>
<organism evidence="2 3">
    <name type="scientific">Thalassotalea euphylliae</name>
    <dbReference type="NCBI Taxonomy" id="1655234"/>
    <lineage>
        <taxon>Bacteria</taxon>
        <taxon>Pseudomonadati</taxon>
        <taxon>Pseudomonadota</taxon>
        <taxon>Gammaproteobacteria</taxon>
        <taxon>Alteromonadales</taxon>
        <taxon>Colwelliaceae</taxon>
        <taxon>Thalassotalea</taxon>
    </lineage>
</organism>
<feature type="coiled-coil region" evidence="1">
    <location>
        <begin position="211"/>
        <end position="245"/>
    </location>
</feature>